<accession>A0A2T0A0U0</accession>
<dbReference type="AlphaFoldDB" id="A0A2T0A0U0"/>
<reference evidence="1 2" key="1">
    <citation type="journal article" date="2018" name="Elife">
        <title>Functional genomics of lipid metabolism in the oleaginous yeast Rhodosporidium toruloides.</title>
        <authorList>
            <person name="Coradetti S.T."/>
            <person name="Pinel D."/>
            <person name="Geiselman G."/>
            <person name="Ito M."/>
            <person name="Mondo S."/>
            <person name="Reilly M.C."/>
            <person name="Cheng Y.F."/>
            <person name="Bauer S."/>
            <person name="Grigoriev I."/>
            <person name="Gladden J.M."/>
            <person name="Simmons B.A."/>
            <person name="Brem R."/>
            <person name="Arkin A.P."/>
            <person name="Skerker J.M."/>
        </authorList>
    </citation>
    <scope>NUCLEOTIDE SEQUENCE [LARGE SCALE GENOMIC DNA]</scope>
    <source>
        <strain evidence="1 2">NBRC 0880</strain>
    </source>
</reference>
<dbReference type="EMBL" id="LCTV02000011">
    <property type="protein sequence ID" value="PRQ71630.1"/>
    <property type="molecule type" value="Genomic_DNA"/>
</dbReference>
<sequence length="192" mass="21319">MRNRITRLEQPANRRLTVRSVVASLSPVKPLAVAVVICSSHPPTMSADPSLPSLVLLPRTNGEASKAMSYYAPGYPSLQRPGVAYTGRPFSHYSDTALQSNYLARTSLDYPHRHSLSSPYDRSYPYTTNSASFSYPYAQPSTSARLYERQRGYDEARSDRCCVGLWAACATCCWACYCCEEDQVARDEGCCC</sequence>
<comment type="caution">
    <text evidence="1">The sequence shown here is derived from an EMBL/GenBank/DDBJ whole genome shotgun (WGS) entry which is preliminary data.</text>
</comment>
<organism evidence="1 2">
    <name type="scientific">Rhodotorula toruloides</name>
    <name type="common">Yeast</name>
    <name type="synonym">Rhodosporidium toruloides</name>
    <dbReference type="NCBI Taxonomy" id="5286"/>
    <lineage>
        <taxon>Eukaryota</taxon>
        <taxon>Fungi</taxon>
        <taxon>Dikarya</taxon>
        <taxon>Basidiomycota</taxon>
        <taxon>Pucciniomycotina</taxon>
        <taxon>Microbotryomycetes</taxon>
        <taxon>Sporidiobolales</taxon>
        <taxon>Sporidiobolaceae</taxon>
        <taxon>Rhodotorula</taxon>
    </lineage>
</organism>
<protein>
    <submittedName>
        <fullName evidence="1">Uncharacterized protein</fullName>
    </submittedName>
</protein>
<evidence type="ECO:0000313" key="1">
    <source>
        <dbReference type="EMBL" id="PRQ71630.1"/>
    </source>
</evidence>
<gene>
    <name evidence="1" type="ORF">AAT19DRAFT_9745</name>
</gene>
<proteinExistence type="predicted"/>
<evidence type="ECO:0000313" key="2">
    <source>
        <dbReference type="Proteomes" id="UP000239560"/>
    </source>
</evidence>
<name>A0A2T0A0U0_RHOTO</name>
<dbReference type="Proteomes" id="UP000239560">
    <property type="component" value="Unassembled WGS sequence"/>
</dbReference>